<dbReference type="OrthoDB" id="5953812at2759"/>
<protein>
    <recommendedName>
        <fullName evidence="7">Protein naked cuticle homolog</fullName>
    </recommendedName>
</protein>
<evidence type="ECO:0000256" key="8">
    <source>
        <dbReference type="SAM" id="MobiDB-lite"/>
    </source>
</evidence>
<evidence type="ECO:0000256" key="2">
    <source>
        <dbReference type="ARBA" id="ARBA00022475"/>
    </source>
</evidence>
<keyword evidence="2 7" id="KW-1003">Cell membrane</keyword>
<dbReference type="PANTHER" id="PTHR22611">
    <property type="entry name" value="PROTEIN NAKED CUTICLE"/>
    <property type="match status" value="1"/>
</dbReference>
<evidence type="ECO:0000313" key="10">
    <source>
        <dbReference type="RefSeq" id="XP_031570645.1"/>
    </source>
</evidence>
<comment type="function">
    <text evidence="7">Cell autonomous antagonist of the canonical Wnt signaling pathway.</text>
</comment>
<feature type="region of interest" description="Disordered" evidence="8">
    <location>
        <begin position="431"/>
        <end position="450"/>
    </location>
</feature>
<evidence type="ECO:0000313" key="9">
    <source>
        <dbReference type="Proteomes" id="UP000515163"/>
    </source>
</evidence>
<dbReference type="GO" id="GO:0046872">
    <property type="term" value="F:metal ion binding"/>
    <property type="evidence" value="ECO:0007669"/>
    <property type="project" value="UniProtKB-KW"/>
</dbReference>
<dbReference type="RefSeq" id="XP_031570645.1">
    <property type="nucleotide sequence ID" value="XM_031714785.1"/>
</dbReference>
<comment type="similarity">
    <text evidence="1 7">Belongs to the NKD family.</text>
</comment>
<dbReference type="AlphaFoldDB" id="A0A6P8ITS5"/>
<accession>A0A6P8ITS5</accession>
<dbReference type="GO" id="GO:0005737">
    <property type="term" value="C:cytoplasm"/>
    <property type="evidence" value="ECO:0007669"/>
    <property type="project" value="UniProtKB-SubCell"/>
</dbReference>
<gene>
    <name evidence="10 11" type="primary">LOC116304980</name>
</gene>
<evidence type="ECO:0000256" key="7">
    <source>
        <dbReference type="RuleBase" id="RU367060"/>
    </source>
</evidence>
<keyword evidence="6" id="KW-0472">Membrane</keyword>
<reference evidence="10 11" key="1">
    <citation type="submission" date="2025-04" db="UniProtKB">
        <authorList>
            <consortium name="RefSeq"/>
        </authorList>
    </citation>
    <scope>IDENTIFICATION</scope>
    <source>
        <tissue evidence="10 11">Tentacle</tissue>
    </source>
</reference>
<dbReference type="InterPro" id="IPR040140">
    <property type="entry name" value="Nkd-like"/>
</dbReference>
<evidence type="ECO:0000313" key="11">
    <source>
        <dbReference type="RefSeq" id="XP_031570646.1"/>
    </source>
</evidence>
<keyword evidence="5" id="KW-0479">Metal-binding</keyword>
<feature type="compositionally biased region" description="Basic residues" evidence="8">
    <location>
        <begin position="526"/>
        <end position="542"/>
    </location>
</feature>
<feature type="compositionally biased region" description="Basic residues" evidence="8">
    <location>
        <begin position="436"/>
        <end position="447"/>
    </location>
</feature>
<dbReference type="Proteomes" id="UP000515163">
    <property type="component" value="Unplaced"/>
</dbReference>
<keyword evidence="9" id="KW-1185">Reference proteome</keyword>
<dbReference type="GO" id="GO:0090090">
    <property type="term" value="P:negative regulation of canonical Wnt signaling pathway"/>
    <property type="evidence" value="ECO:0007669"/>
    <property type="project" value="UniProtKB-ARBA"/>
</dbReference>
<evidence type="ECO:0000256" key="3">
    <source>
        <dbReference type="ARBA" id="ARBA00022490"/>
    </source>
</evidence>
<evidence type="ECO:0000256" key="5">
    <source>
        <dbReference type="ARBA" id="ARBA00022723"/>
    </source>
</evidence>
<sequence>MKMGSKIGKHKVILGPGSAKDFVAVSRKAAQGGLKKKTPAGRLIHKMKKLNRKLTKTHQRCTRQGRAWISREGPEGDCVIENDTTNSSSVSQGTTEDLIRPPCSHTADFMYKGYPVNLGLLFQCFWVNCLLPPGSQAQLLDLASHEEPFEPEKIDPKKCFFYDDYPLEVVELPDLPDGKKIELTFDREGLVEASTQTTKPFKEISECGMSVKSVGSDHQEWSYTLYDFEGKGQVTRDDLKNLVKSIYEVLGKSVAQSKNQPKDPLKKLKVRLSVSKERGKNGNGEPSTCHEYVISAVTQDHTKKSRTRTYPVERCDSMAVNPPESLMDIHKVQSIVHERTVMEGLEKGIPYTQKTNCKKCDHGRKSKSTTVKEEVQRNPASADPNPGGYRCPKRMQTGPGECNPPSPQQTDLCRVRDWLNKLCEPNGGQAFEKTESRHRHRKSRHHSCKQDSFEPDFDLHRCPQYLDLATDHATYPYHVQSHACLYGNPSPRQRHSKHPKGGHYHSCKHQREVTRGPNQRTVVHQHEHHHHHSHHHYHHYID</sequence>
<dbReference type="GO" id="GO:0005886">
    <property type="term" value="C:plasma membrane"/>
    <property type="evidence" value="ECO:0007669"/>
    <property type="project" value="UniProtKB-SubCell"/>
</dbReference>
<dbReference type="GeneID" id="116304980"/>
<dbReference type="PANTHER" id="PTHR22611:SF9">
    <property type="entry name" value="PROTEIN NAKED CUTICLE"/>
    <property type="match status" value="1"/>
</dbReference>
<organism evidence="9 11">
    <name type="scientific">Actinia tenebrosa</name>
    <name type="common">Australian red waratah sea anemone</name>
    <dbReference type="NCBI Taxonomy" id="6105"/>
    <lineage>
        <taxon>Eukaryota</taxon>
        <taxon>Metazoa</taxon>
        <taxon>Cnidaria</taxon>
        <taxon>Anthozoa</taxon>
        <taxon>Hexacorallia</taxon>
        <taxon>Actiniaria</taxon>
        <taxon>Actiniidae</taxon>
        <taxon>Actinia</taxon>
    </lineage>
</organism>
<feature type="compositionally biased region" description="Basic residues" evidence="8">
    <location>
        <begin position="492"/>
        <end position="508"/>
    </location>
</feature>
<evidence type="ECO:0000256" key="6">
    <source>
        <dbReference type="ARBA" id="ARBA00023136"/>
    </source>
</evidence>
<dbReference type="KEGG" id="aten:116304980"/>
<feature type="region of interest" description="Disordered" evidence="8">
    <location>
        <begin position="488"/>
        <end position="542"/>
    </location>
</feature>
<keyword evidence="3" id="KW-0963">Cytoplasm</keyword>
<name>A0A6P8ITS5_ACTTE</name>
<proteinExistence type="inferred from homology"/>
<dbReference type="RefSeq" id="XP_031570646.1">
    <property type="nucleotide sequence ID" value="XM_031714786.1"/>
</dbReference>
<comment type="subcellular location">
    <subcellularLocation>
        <location evidence="7">Cell membrane</location>
    </subcellularLocation>
    <subcellularLocation>
        <location evidence="7">Cytoplasm</location>
    </subcellularLocation>
</comment>
<keyword evidence="4 7" id="KW-0879">Wnt signaling pathway</keyword>
<feature type="region of interest" description="Disordered" evidence="8">
    <location>
        <begin position="360"/>
        <end position="389"/>
    </location>
</feature>
<evidence type="ECO:0000256" key="1">
    <source>
        <dbReference type="ARBA" id="ARBA00007081"/>
    </source>
</evidence>
<evidence type="ECO:0000256" key="4">
    <source>
        <dbReference type="ARBA" id="ARBA00022687"/>
    </source>
</evidence>
<dbReference type="GO" id="GO:0016055">
    <property type="term" value="P:Wnt signaling pathway"/>
    <property type="evidence" value="ECO:0007669"/>
    <property type="project" value="UniProtKB-UniRule"/>
</dbReference>